<comment type="caution">
    <text evidence="1">The sequence shown here is derived from an EMBL/GenBank/DDBJ whole genome shotgun (WGS) entry which is preliminary data.</text>
</comment>
<dbReference type="Proteomes" id="UP001396334">
    <property type="component" value="Unassembled WGS sequence"/>
</dbReference>
<sequence length="113" mass="12131">MGGVPNSDLVGEVKAVTALEGNKISQTENVETVGCIDNKSGGNFVMGLGEVNKMEIRVVGPAQEKGSQTDLIITEGEEPNLQTTDRMATCYTELVDGFIEMPVEPKLSWAKGW</sequence>
<proteinExistence type="predicted"/>
<gene>
    <name evidence="1" type="ORF">V6N11_074401</name>
</gene>
<evidence type="ECO:0000313" key="2">
    <source>
        <dbReference type="Proteomes" id="UP001396334"/>
    </source>
</evidence>
<dbReference type="EMBL" id="JBBPBN010000026">
    <property type="protein sequence ID" value="KAK9007479.1"/>
    <property type="molecule type" value="Genomic_DNA"/>
</dbReference>
<evidence type="ECO:0000313" key="1">
    <source>
        <dbReference type="EMBL" id="KAK9007479.1"/>
    </source>
</evidence>
<keyword evidence="2" id="KW-1185">Reference proteome</keyword>
<organism evidence="1 2">
    <name type="scientific">Hibiscus sabdariffa</name>
    <name type="common">roselle</name>
    <dbReference type="NCBI Taxonomy" id="183260"/>
    <lineage>
        <taxon>Eukaryota</taxon>
        <taxon>Viridiplantae</taxon>
        <taxon>Streptophyta</taxon>
        <taxon>Embryophyta</taxon>
        <taxon>Tracheophyta</taxon>
        <taxon>Spermatophyta</taxon>
        <taxon>Magnoliopsida</taxon>
        <taxon>eudicotyledons</taxon>
        <taxon>Gunneridae</taxon>
        <taxon>Pentapetalae</taxon>
        <taxon>rosids</taxon>
        <taxon>malvids</taxon>
        <taxon>Malvales</taxon>
        <taxon>Malvaceae</taxon>
        <taxon>Malvoideae</taxon>
        <taxon>Hibiscus</taxon>
    </lineage>
</organism>
<reference evidence="1 2" key="1">
    <citation type="journal article" date="2024" name="G3 (Bethesda)">
        <title>Genome assembly of Hibiscus sabdariffa L. provides insights into metabolisms of medicinal natural products.</title>
        <authorList>
            <person name="Kim T."/>
        </authorList>
    </citation>
    <scope>NUCLEOTIDE SEQUENCE [LARGE SCALE GENOMIC DNA]</scope>
    <source>
        <strain evidence="1">TK-2024</strain>
        <tissue evidence="1">Old leaves</tissue>
    </source>
</reference>
<protein>
    <submittedName>
        <fullName evidence="1">Uncharacterized protein</fullName>
    </submittedName>
</protein>
<name>A0ABR2R3U6_9ROSI</name>
<accession>A0ABR2R3U6</accession>